<dbReference type="InterPro" id="IPR050269">
    <property type="entry name" value="ComplexI_Subunit6"/>
</dbReference>
<comment type="similarity">
    <text evidence="2">Belongs to the complex I subunit 6 family.</text>
</comment>
<accession>A0A3G3MEJ6</accession>
<keyword evidence="10 16" id="KW-1133">Transmembrane helix</keyword>
<reference evidence="17" key="2">
    <citation type="submission" date="2018-09" db="EMBL/GenBank/DDBJ databases">
        <authorList>
            <person name="James G."/>
        </authorList>
    </citation>
    <scope>NUCLEOTIDE SEQUENCE</scope>
</reference>
<reference evidence="17" key="1">
    <citation type="journal article" date="2015" name="Mol. Biol. Evol.">
        <title>Soup to Tree: The Phylogeny of Beetles Inferred by Mitochondrial Metagenomics of a Bornean Rainforest Sample.</title>
        <authorList>
            <person name="Crampton-Platt A."/>
            <person name="Timmermans M.J."/>
            <person name="Gimmel M.L."/>
            <person name="Kutty S.N."/>
            <person name="Cockerill T.D."/>
            <person name="Vun Khen C."/>
            <person name="Vogler A.P."/>
        </authorList>
    </citation>
    <scope>NUCLEOTIDE SEQUENCE</scope>
</reference>
<comment type="subcellular location">
    <subcellularLocation>
        <location evidence="1">Mitochondrion membrane</location>
        <topology evidence="1">Multi-pass membrane protein</topology>
    </subcellularLocation>
</comment>
<feature type="transmembrane region" description="Helical" evidence="16">
    <location>
        <begin position="75"/>
        <end position="98"/>
    </location>
</feature>
<evidence type="ECO:0000256" key="6">
    <source>
        <dbReference type="ARBA" id="ARBA00022660"/>
    </source>
</evidence>
<dbReference type="PANTHER" id="PTHR11435:SF1">
    <property type="entry name" value="NADH-UBIQUINONE OXIDOREDUCTASE CHAIN 6"/>
    <property type="match status" value="1"/>
</dbReference>
<dbReference type="EMBL" id="MH940190">
    <property type="protein sequence ID" value="AYR05261.1"/>
    <property type="molecule type" value="Genomic_DNA"/>
</dbReference>
<dbReference type="AlphaFoldDB" id="A0A3G3MEJ6"/>
<protein>
    <recommendedName>
        <fullName evidence="4">NADH-ubiquinone oxidoreductase chain 6</fullName>
        <ecNumber evidence="3">7.1.1.2</ecNumber>
    </recommendedName>
    <alternativeName>
        <fullName evidence="14">NADH dehydrogenase subunit 6</fullName>
    </alternativeName>
</protein>
<evidence type="ECO:0000313" key="17">
    <source>
        <dbReference type="EMBL" id="AYR05261.1"/>
    </source>
</evidence>
<evidence type="ECO:0000256" key="12">
    <source>
        <dbReference type="ARBA" id="ARBA00023128"/>
    </source>
</evidence>
<keyword evidence="5" id="KW-0813">Transport</keyword>
<sequence length="166" mass="19758">MFMLIMMIFLSTMFMFMKHPLSFGSILLIQTIMTSLITGMLNYNYWFSYILFLIMIGGMLILFIYMTSIAANEKFYFSSILFTIFIMMLMFMFLSNFIDSYYTSFYYSNYDHMLWMKNNLTTISMKKYLNIPTSNILILIIIHLLISLIAIVKIAKIQYGPLRQMF</sequence>
<keyword evidence="12 17" id="KW-0496">Mitochondrion</keyword>
<keyword evidence="6" id="KW-0679">Respiratory chain</keyword>
<evidence type="ECO:0000256" key="7">
    <source>
        <dbReference type="ARBA" id="ARBA00022692"/>
    </source>
</evidence>
<evidence type="ECO:0000256" key="9">
    <source>
        <dbReference type="ARBA" id="ARBA00022982"/>
    </source>
</evidence>
<evidence type="ECO:0000256" key="11">
    <source>
        <dbReference type="ARBA" id="ARBA00023027"/>
    </source>
</evidence>
<evidence type="ECO:0000256" key="15">
    <source>
        <dbReference type="ARBA" id="ARBA00049551"/>
    </source>
</evidence>
<evidence type="ECO:0000256" key="13">
    <source>
        <dbReference type="ARBA" id="ARBA00023136"/>
    </source>
</evidence>
<evidence type="ECO:0000256" key="3">
    <source>
        <dbReference type="ARBA" id="ARBA00012944"/>
    </source>
</evidence>
<keyword evidence="9" id="KW-0249">Electron transport</keyword>
<evidence type="ECO:0000256" key="8">
    <source>
        <dbReference type="ARBA" id="ARBA00022967"/>
    </source>
</evidence>
<keyword evidence="13 16" id="KW-0472">Membrane</keyword>
<evidence type="ECO:0000256" key="1">
    <source>
        <dbReference type="ARBA" id="ARBA00004225"/>
    </source>
</evidence>
<name>A0A3G3MEJ6_9COLE</name>
<comment type="catalytic activity">
    <reaction evidence="15">
        <text>a ubiquinone + NADH + 5 H(+)(in) = a ubiquinol + NAD(+) + 4 H(+)(out)</text>
        <dbReference type="Rhea" id="RHEA:29091"/>
        <dbReference type="Rhea" id="RHEA-COMP:9565"/>
        <dbReference type="Rhea" id="RHEA-COMP:9566"/>
        <dbReference type="ChEBI" id="CHEBI:15378"/>
        <dbReference type="ChEBI" id="CHEBI:16389"/>
        <dbReference type="ChEBI" id="CHEBI:17976"/>
        <dbReference type="ChEBI" id="CHEBI:57540"/>
        <dbReference type="ChEBI" id="CHEBI:57945"/>
        <dbReference type="EC" id="7.1.1.2"/>
    </reaction>
</comment>
<evidence type="ECO:0000256" key="16">
    <source>
        <dbReference type="SAM" id="Phobius"/>
    </source>
</evidence>
<feature type="transmembrane region" description="Helical" evidence="16">
    <location>
        <begin position="44"/>
        <end position="63"/>
    </location>
</feature>
<organism evidence="17">
    <name type="scientific">Coleoptera sp. ACP-2013</name>
    <dbReference type="NCBI Taxonomy" id="2485033"/>
    <lineage>
        <taxon>Eukaryota</taxon>
        <taxon>Metazoa</taxon>
        <taxon>Ecdysozoa</taxon>
        <taxon>Arthropoda</taxon>
        <taxon>Hexapoda</taxon>
        <taxon>Insecta</taxon>
        <taxon>Pterygota</taxon>
        <taxon>Neoptera</taxon>
        <taxon>Endopterygota</taxon>
        <taxon>Coleoptera</taxon>
    </lineage>
</organism>
<gene>
    <name evidence="17" type="primary">nad6</name>
</gene>
<feature type="transmembrane region" description="Helical" evidence="16">
    <location>
        <begin position="136"/>
        <end position="155"/>
    </location>
</feature>
<geneLocation type="mitochondrion" evidence="17"/>
<dbReference type="EC" id="7.1.1.2" evidence="3"/>
<keyword evidence="7 16" id="KW-0812">Transmembrane</keyword>
<evidence type="ECO:0000256" key="10">
    <source>
        <dbReference type="ARBA" id="ARBA00022989"/>
    </source>
</evidence>
<proteinExistence type="inferred from homology"/>
<dbReference type="GO" id="GO:0031966">
    <property type="term" value="C:mitochondrial membrane"/>
    <property type="evidence" value="ECO:0007669"/>
    <property type="project" value="UniProtKB-SubCell"/>
</dbReference>
<dbReference type="PANTHER" id="PTHR11435">
    <property type="entry name" value="NADH UBIQUINONE OXIDOREDUCTASE SUBUNIT ND6"/>
    <property type="match status" value="1"/>
</dbReference>
<keyword evidence="11" id="KW-0520">NAD</keyword>
<keyword evidence="8" id="KW-1278">Translocase</keyword>
<evidence type="ECO:0000256" key="4">
    <source>
        <dbReference type="ARBA" id="ARBA00021095"/>
    </source>
</evidence>
<dbReference type="GO" id="GO:0008137">
    <property type="term" value="F:NADH dehydrogenase (ubiquinone) activity"/>
    <property type="evidence" value="ECO:0007669"/>
    <property type="project" value="UniProtKB-EC"/>
</dbReference>
<evidence type="ECO:0000256" key="2">
    <source>
        <dbReference type="ARBA" id="ARBA00005698"/>
    </source>
</evidence>
<evidence type="ECO:0000256" key="14">
    <source>
        <dbReference type="ARBA" id="ARBA00031019"/>
    </source>
</evidence>
<evidence type="ECO:0000256" key="5">
    <source>
        <dbReference type="ARBA" id="ARBA00022448"/>
    </source>
</evidence>